<dbReference type="InterPro" id="IPR006145">
    <property type="entry name" value="PsdUridine_synth_RsuA/RluA"/>
</dbReference>
<dbReference type="SUPFAM" id="SSF55120">
    <property type="entry name" value="Pseudouridine synthase"/>
    <property type="match status" value="1"/>
</dbReference>
<dbReference type="GO" id="GO:0022857">
    <property type="term" value="F:transmembrane transporter activity"/>
    <property type="evidence" value="ECO:0007669"/>
    <property type="project" value="InterPro"/>
</dbReference>
<evidence type="ECO:0000256" key="2">
    <source>
        <dbReference type="ARBA" id="ARBA00009254"/>
    </source>
</evidence>
<dbReference type="FunFam" id="6.10.250.3450:FF:000001">
    <property type="entry name" value="60S ribosomal protein L35"/>
    <property type="match status" value="1"/>
</dbReference>
<name>A0A813DFQ0_POLGL</name>
<dbReference type="SUPFAM" id="SSF103473">
    <property type="entry name" value="MFS general substrate transporter"/>
    <property type="match status" value="1"/>
</dbReference>
<dbReference type="PROSITE" id="PS50850">
    <property type="entry name" value="MFS"/>
    <property type="match status" value="1"/>
</dbReference>
<dbReference type="GO" id="GO:0016020">
    <property type="term" value="C:membrane"/>
    <property type="evidence" value="ECO:0007669"/>
    <property type="project" value="UniProtKB-SubCell"/>
</dbReference>
<evidence type="ECO:0000259" key="8">
    <source>
        <dbReference type="PROSITE" id="PS50850"/>
    </source>
</evidence>
<dbReference type="Gene3D" id="6.10.250.3450">
    <property type="match status" value="1"/>
</dbReference>
<reference evidence="9" key="1">
    <citation type="submission" date="2021-02" db="EMBL/GenBank/DDBJ databases">
        <authorList>
            <person name="Dougan E. K."/>
            <person name="Rhodes N."/>
            <person name="Thang M."/>
            <person name="Chan C."/>
        </authorList>
    </citation>
    <scope>NUCLEOTIDE SEQUENCE</scope>
</reference>
<feature type="repeat" description="PPR" evidence="6">
    <location>
        <begin position="6"/>
        <end position="40"/>
    </location>
</feature>
<dbReference type="HAMAP" id="MF_00374">
    <property type="entry name" value="Ribosomal_uL29"/>
    <property type="match status" value="1"/>
</dbReference>
<feature type="repeat" description="PPR" evidence="6">
    <location>
        <begin position="111"/>
        <end position="145"/>
    </location>
</feature>
<dbReference type="PANTHER" id="PTHR47447">
    <property type="entry name" value="OS03G0856100 PROTEIN"/>
    <property type="match status" value="1"/>
</dbReference>
<keyword evidence="7" id="KW-0812">Transmembrane</keyword>
<dbReference type="AlphaFoldDB" id="A0A813DFQ0"/>
<evidence type="ECO:0000313" key="10">
    <source>
        <dbReference type="Proteomes" id="UP000654075"/>
    </source>
</evidence>
<dbReference type="Gene3D" id="1.20.1250.20">
    <property type="entry name" value="MFS general substrate transporter like domains"/>
    <property type="match status" value="1"/>
</dbReference>
<dbReference type="NCBIfam" id="TIGR00012">
    <property type="entry name" value="L29"/>
    <property type="match status" value="1"/>
</dbReference>
<dbReference type="InterPro" id="IPR036259">
    <property type="entry name" value="MFS_trans_sf"/>
</dbReference>
<feature type="transmembrane region" description="Helical" evidence="7">
    <location>
        <begin position="1061"/>
        <end position="1080"/>
    </location>
</feature>
<dbReference type="Pfam" id="PF00849">
    <property type="entry name" value="PseudoU_synth_2"/>
    <property type="match status" value="1"/>
</dbReference>
<dbReference type="InterPro" id="IPR011990">
    <property type="entry name" value="TPR-like_helical_dom_sf"/>
</dbReference>
<evidence type="ECO:0000256" key="1">
    <source>
        <dbReference type="ARBA" id="ARBA00004141"/>
    </source>
</evidence>
<evidence type="ECO:0000313" key="9">
    <source>
        <dbReference type="EMBL" id="CAE8584436.1"/>
    </source>
</evidence>
<sequence>MKVIPNEISCNAAISACSKGGQWQLALRLLGSMPDMMVTPSEISYNAAISACEKGGQWQLVLQLLSSMCDTRIVRDEITYSAAISACSKGGQWQRALSLLSSMPDVRVIPNQISFNSAISACEKGGQWQGALSLLSSMPETRATPDEISFSASISACGPGQQWQLALTVMRKMLEQQVMPDEVCYNALISVCEGSQQLERGVQLLWESKERGVFLSAAFFPWALARLSVHDPDIIAAAFDQVALKLSASQLAPQELSIIAWASGMLGVTNPALFQGLVIQVVPQLHSFTMGDLLKLAWGFAASGVDAEAFMAVQHEVATRLERVDLHSFSDFSRSAFLQDTLGLIWASNFAGYCSNDLLAFARLVIRRAGAIMDRAHGWEVHSQNTKLQLSSFLQATLGKRFAIMHDEEHQCGFLHRLDVPSSGLVLAAKTYEAYYDLKVQLNAGEIARDYMILCHGWVRPCLKDINAKVYWRGLLPTTAGDQGKPSLTRLKVTAHALWHRATALSLVAVRIATGRRHQIRSHFSYVGHPTVCDGKYTAAATFQLDQALCARNFLHRYRLAFKDSAGKEHEVMMPVPADLMISLQHVTSRDIQSAETICHWVNGNSLRSWQVVSALFSFAAVCLRISHWHSFKDHGCKHVCAQMAPVKAYELRSKTSKELLKELDDMKGELAQLRVAKVAGGAASKLAKIKGVRKGIARILTVYNQKQKAEARKQYKGKKYLPLDLRPKKTRKIRRALKTEQKYAKTLRQKARESNFPMRRFAVTMRGQLDTFRFYSKANLHWSSARTAEPVRIMGLICEPTPHIFRPLQLQFLLCLISSLEGADMMLLPAVFYALQRDLGLSLNDLALMSLFQGLCQAIAAPFWGILADRGILTRKVILMLGCAGQGTVTCILAGVDTLLPMVLLRSLNGVMLASLRPVGNGVLADVTTEHRRGKVYGWIFFALNVGMMIGSLVATPLSTISVGGVQGWRVAFLLIGGLSVVVGLLLACFMTEPQREGAKLASEYKGWCSEFRRLCSYFKMPTFLALVVQGMFGCIPWNAMGYRTLFFQVSGLSDFEASFIQAMGQATAAFGSLGGGVLA</sequence>
<dbReference type="FunFam" id="1.10.287.310:FF:000002">
    <property type="entry name" value="60S ribosomal protein L35"/>
    <property type="match status" value="1"/>
</dbReference>
<feature type="transmembrane region" description="Helical" evidence="7">
    <location>
        <begin position="937"/>
        <end position="960"/>
    </location>
</feature>
<feature type="transmembrane region" description="Helical" evidence="7">
    <location>
        <begin position="847"/>
        <end position="866"/>
    </location>
</feature>
<dbReference type="InterPro" id="IPR020103">
    <property type="entry name" value="PsdUridine_synth_cat_dom_sf"/>
</dbReference>
<dbReference type="GO" id="GO:1990904">
    <property type="term" value="C:ribonucleoprotein complex"/>
    <property type="evidence" value="ECO:0007669"/>
    <property type="project" value="UniProtKB-KW"/>
</dbReference>
<evidence type="ECO:0000256" key="3">
    <source>
        <dbReference type="ARBA" id="ARBA00022737"/>
    </source>
</evidence>
<dbReference type="InterPro" id="IPR002885">
    <property type="entry name" value="PPR_rpt"/>
</dbReference>
<dbReference type="NCBIfam" id="TIGR00756">
    <property type="entry name" value="PPR"/>
    <property type="match status" value="2"/>
</dbReference>
<dbReference type="GO" id="GO:0005840">
    <property type="term" value="C:ribosome"/>
    <property type="evidence" value="ECO:0007669"/>
    <property type="project" value="UniProtKB-KW"/>
</dbReference>
<gene>
    <name evidence="9" type="ORF">PGLA1383_LOCUS3369</name>
</gene>
<comment type="caution">
    <text evidence="9">The sequence shown here is derived from an EMBL/GenBank/DDBJ whole genome shotgun (WGS) entry which is preliminary data.</text>
</comment>
<dbReference type="EMBL" id="CAJNNV010001171">
    <property type="protein sequence ID" value="CAE8584436.1"/>
    <property type="molecule type" value="Genomic_DNA"/>
</dbReference>
<feature type="domain" description="Major facilitator superfamily (MFS) profile" evidence="8">
    <location>
        <begin position="811"/>
        <end position="1081"/>
    </location>
</feature>
<dbReference type="Gene3D" id="1.10.287.310">
    <property type="match status" value="1"/>
</dbReference>
<keyword evidence="10" id="KW-1185">Reference proteome</keyword>
<dbReference type="GO" id="GO:0001522">
    <property type="term" value="P:pseudouridine synthesis"/>
    <property type="evidence" value="ECO:0007669"/>
    <property type="project" value="InterPro"/>
</dbReference>
<comment type="subcellular location">
    <subcellularLocation>
        <location evidence="1">Membrane</location>
        <topology evidence="1">Multi-pass membrane protein</topology>
    </subcellularLocation>
</comment>
<proteinExistence type="inferred from homology"/>
<evidence type="ECO:0000256" key="4">
    <source>
        <dbReference type="ARBA" id="ARBA00022980"/>
    </source>
</evidence>
<dbReference type="Gene3D" id="3.30.2350.10">
    <property type="entry name" value="Pseudouridine synthase"/>
    <property type="match status" value="1"/>
</dbReference>
<protein>
    <recommendedName>
        <fullName evidence="8">Major facilitator superfamily (MFS) profile domain-containing protein</fullName>
    </recommendedName>
</protein>
<comment type="similarity">
    <text evidence="2">Belongs to the universal ribosomal protein uL29 family.</text>
</comment>
<accession>A0A813DFQ0</accession>
<feature type="transmembrane region" description="Helical" evidence="7">
    <location>
        <begin position="1024"/>
        <end position="1041"/>
    </location>
</feature>
<dbReference type="CDD" id="cd00427">
    <property type="entry name" value="Ribosomal_L29_HIP"/>
    <property type="match status" value="1"/>
</dbReference>
<dbReference type="PROSITE" id="PS51375">
    <property type="entry name" value="PPR"/>
    <property type="match status" value="3"/>
</dbReference>
<dbReference type="OrthoDB" id="440755at2759"/>
<dbReference type="GO" id="GO:0006412">
    <property type="term" value="P:translation"/>
    <property type="evidence" value="ECO:0007669"/>
    <property type="project" value="InterPro"/>
</dbReference>
<dbReference type="SUPFAM" id="SSF46561">
    <property type="entry name" value="Ribosomal protein L29 (L29p)"/>
    <property type="match status" value="1"/>
</dbReference>
<dbReference type="Gene3D" id="1.25.40.10">
    <property type="entry name" value="Tetratricopeptide repeat domain"/>
    <property type="match status" value="2"/>
</dbReference>
<dbReference type="GO" id="GO:0009982">
    <property type="term" value="F:pseudouridine synthase activity"/>
    <property type="evidence" value="ECO:0007669"/>
    <property type="project" value="InterPro"/>
</dbReference>
<keyword evidence="7" id="KW-1133">Transmembrane helix</keyword>
<dbReference type="InterPro" id="IPR001854">
    <property type="entry name" value="Ribosomal_uL29"/>
</dbReference>
<dbReference type="GO" id="GO:0003735">
    <property type="term" value="F:structural constituent of ribosome"/>
    <property type="evidence" value="ECO:0007669"/>
    <property type="project" value="InterPro"/>
</dbReference>
<keyword evidence="4" id="KW-0689">Ribosomal protein</keyword>
<evidence type="ECO:0000256" key="6">
    <source>
        <dbReference type="PROSITE-ProRule" id="PRU00708"/>
    </source>
</evidence>
<organism evidence="9 10">
    <name type="scientific">Polarella glacialis</name>
    <name type="common">Dinoflagellate</name>
    <dbReference type="NCBI Taxonomy" id="89957"/>
    <lineage>
        <taxon>Eukaryota</taxon>
        <taxon>Sar</taxon>
        <taxon>Alveolata</taxon>
        <taxon>Dinophyceae</taxon>
        <taxon>Suessiales</taxon>
        <taxon>Suessiaceae</taxon>
        <taxon>Polarella</taxon>
    </lineage>
</organism>
<feature type="repeat" description="PPR" evidence="6">
    <location>
        <begin position="76"/>
        <end position="110"/>
    </location>
</feature>
<feature type="transmembrane region" description="Helical" evidence="7">
    <location>
        <begin position="972"/>
        <end position="992"/>
    </location>
</feature>
<dbReference type="CDD" id="cd02869">
    <property type="entry name" value="PseudoU_synth_RluA_like"/>
    <property type="match status" value="1"/>
</dbReference>
<keyword evidence="7" id="KW-0472">Membrane</keyword>
<dbReference type="GO" id="GO:0003723">
    <property type="term" value="F:RNA binding"/>
    <property type="evidence" value="ECO:0007669"/>
    <property type="project" value="InterPro"/>
</dbReference>
<keyword evidence="3" id="KW-0677">Repeat</keyword>
<evidence type="ECO:0000256" key="7">
    <source>
        <dbReference type="SAM" id="Phobius"/>
    </source>
</evidence>
<dbReference type="InterPro" id="IPR011701">
    <property type="entry name" value="MFS"/>
</dbReference>
<keyword evidence="5" id="KW-0687">Ribonucleoprotein</keyword>
<dbReference type="Pfam" id="PF00831">
    <property type="entry name" value="Ribosomal_L29"/>
    <property type="match status" value="1"/>
</dbReference>
<evidence type="ECO:0000256" key="5">
    <source>
        <dbReference type="ARBA" id="ARBA00023274"/>
    </source>
</evidence>
<dbReference type="InterPro" id="IPR020846">
    <property type="entry name" value="MFS_dom"/>
</dbReference>
<feature type="non-terminal residue" evidence="9">
    <location>
        <position position="1081"/>
    </location>
</feature>
<dbReference type="Pfam" id="PF07690">
    <property type="entry name" value="MFS_1"/>
    <property type="match status" value="1"/>
</dbReference>
<dbReference type="InterPro" id="IPR036049">
    <property type="entry name" value="Ribosomal_uL29_sf"/>
</dbReference>
<dbReference type="PANTHER" id="PTHR47447:SF17">
    <property type="entry name" value="OS12G0638900 PROTEIN"/>
    <property type="match status" value="1"/>
</dbReference>
<dbReference type="Pfam" id="PF13812">
    <property type="entry name" value="PPR_3"/>
    <property type="match status" value="3"/>
</dbReference>
<dbReference type="Proteomes" id="UP000654075">
    <property type="component" value="Unassembled WGS sequence"/>
</dbReference>